<keyword evidence="2" id="KW-1185">Reference proteome</keyword>
<dbReference type="RefSeq" id="WP_125578190.1">
    <property type="nucleotide sequence ID" value="NZ_JBHTOF010000027.1"/>
</dbReference>
<dbReference type="Proteomes" id="UP001597244">
    <property type="component" value="Unassembled WGS sequence"/>
</dbReference>
<sequence length="123" mass="14197">MTDHLKPNAIVSVATANIYAKDGKIRPVLILTHDDESTTILKITSQYDHKSEYIKAQLFPVWNWRKIGLDKQSYIDIRSAAIIRNWHNFSVKYIGKLSTQDKNSLAAFIESYSDRIKDLSERN</sequence>
<dbReference type="InterPro" id="IPR011067">
    <property type="entry name" value="Plasmid_toxin/cell-grow_inhib"/>
</dbReference>
<evidence type="ECO:0000313" key="2">
    <source>
        <dbReference type="Proteomes" id="UP001597244"/>
    </source>
</evidence>
<evidence type="ECO:0000313" key="1">
    <source>
        <dbReference type="EMBL" id="MFD1465216.1"/>
    </source>
</evidence>
<organism evidence="1 2">
    <name type="scientific">Lapidilactobacillus mulanensis</name>
    <dbReference type="NCBI Taxonomy" id="2485999"/>
    <lineage>
        <taxon>Bacteria</taxon>
        <taxon>Bacillati</taxon>
        <taxon>Bacillota</taxon>
        <taxon>Bacilli</taxon>
        <taxon>Lactobacillales</taxon>
        <taxon>Lactobacillaceae</taxon>
        <taxon>Lapidilactobacillus</taxon>
    </lineage>
</organism>
<proteinExistence type="predicted"/>
<dbReference type="Gene3D" id="2.30.30.110">
    <property type="match status" value="1"/>
</dbReference>
<gene>
    <name evidence="1" type="ORF">ACFQ4L_03820</name>
</gene>
<dbReference type="SUPFAM" id="SSF50118">
    <property type="entry name" value="Cell growth inhibitor/plasmid maintenance toxic component"/>
    <property type="match status" value="1"/>
</dbReference>
<comment type="caution">
    <text evidence="1">The sequence shown here is derived from an EMBL/GenBank/DDBJ whole genome shotgun (WGS) entry which is preliminary data.</text>
</comment>
<accession>A0ABW4DPC5</accession>
<name>A0ABW4DPC5_9LACO</name>
<protein>
    <submittedName>
        <fullName evidence="1">Toxin-antitoxin system, toxin component, MazF family protein</fullName>
    </submittedName>
</protein>
<dbReference type="EMBL" id="JBHTOF010000027">
    <property type="protein sequence ID" value="MFD1465216.1"/>
    <property type="molecule type" value="Genomic_DNA"/>
</dbReference>
<reference evidence="2" key="1">
    <citation type="journal article" date="2019" name="Int. J. Syst. Evol. Microbiol.">
        <title>The Global Catalogue of Microorganisms (GCM) 10K type strain sequencing project: providing services to taxonomists for standard genome sequencing and annotation.</title>
        <authorList>
            <consortium name="The Broad Institute Genomics Platform"/>
            <consortium name="The Broad Institute Genome Sequencing Center for Infectious Disease"/>
            <person name="Wu L."/>
            <person name="Ma J."/>
        </authorList>
    </citation>
    <scope>NUCLEOTIDE SEQUENCE [LARGE SCALE GENOMIC DNA]</scope>
    <source>
        <strain evidence="2">CCM 8951</strain>
    </source>
</reference>